<evidence type="ECO:0000313" key="1">
    <source>
        <dbReference type="EMBL" id="NYD91285.1"/>
    </source>
</evidence>
<comment type="caution">
    <text evidence="1">The sequence shown here is derived from an EMBL/GenBank/DDBJ whole genome shotgun (WGS) entry which is preliminary data.</text>
</comment>
<reference evidence="1 2" key="1">
    <citation type="submission" date="2020-08" db="EMBL/GenBank/DDBJ databases">
        <title>The Agave Microbiome: Exploring the role of microbial communities in plant adaptations to desert environments.</title>
        <authorList>
            <person name="Partida-Martinez L.P."/>
        </authorList>
    </citation>
    <scope>NUCLEOTIDE SEQUENCE [LARGE SCALE GENOMIC DNA]</scope>
    <source>
        <strain evidence="1 2">AS2.3</strain>
    </source>
</reference>
<proteinExistence type="predicted"/>
<name>A0A7Y9FPW5_9SPHN</name>
<evidence type="ECO:0000313" key="2">
    <source>
        <dbReference type="Proteomes" id="UP000517753"/>
    </source>
</evidence>
<sequence>MIQAELFPVIEEARAVPRAPEPKAASPADMPSIIERLASVSSRPRYAFMVLNLIARAAGTNGDAGPYVVEQGKAVRLRDWLCDALSPMAGRDPRRIALAEQVRAELAREGQLPDDPKAAAHAVDEAVRLRVRASGRCNVSRAVSELVRAGLVRRHYQGWRVDHHNRGARREAVYTLTPEALRSLGRMCEGLSS</sequence>
<keyword evidence="2" id="KW-1185">Reference proteome</keyword>
<dbReference type="Proteomes" id="UP000517753">
    <property type="component" value="Unassembled WGS sequence"/>
</dbReference>
<dbReference type="RefSeq" id="WP_179509689.1">
    <property type="nucleotide sequence ID" value="NZ_JACCBY010000004.1"/>
</dbReference>
<gene>
    <name evidence="1" type="ORF">HD841_003092</name>
</gene>
<dbReference type="EMBL" id="JACCBY010000004">
    <property type="protein sequence ID" value="NYD91285.1"/>
    <property type="molecule type" value="Genomic_DNA"/>
</dbReference>
<accession>A0A7Y9FPW5</accession>
<organism evidence="1 2">
    <name type="scientific">Sphingomonas melonis</name>
    <dbReference type="NCBI Taxonomy" id="152682"/>
    <lineage>
        <taxon>Bacteria</taxon>
        <taxon>Pseudomonadati</taxon>
        <taxon>Pseudomonadota</taxon>
        <taxon>Alphaproteobacteria</taxon>
        <taxon>Sphingomonadales</taxon>
        <taxon>Sphingomonadaceae</taxon>
        <taxon>Sphingomonas</taxon>
    </lineage>
</organism>
<dbReference type="AlphaFoldDB" id="A0A7Y9FPW5"/>
<protein>
    <submittedName>
        <fullName evidence="1">Uncharacterized protein</fullName>
    </submittedName>
</protein>